<keyword evidence="2" id="KW-0963">Cytoplasm</keyword>
<dbReference type="Pfam" id="PF13516">
    <property type="entry name" value="LRR_6"/>
    <property type="match status" value="1"/>
</dbReference>
<evidence type="ECO:0008006" key="6">
    <source>
        <dbReference type="Google" id="ProtNLM"/>
    </source>
</evidence>
<dbReference type="EMBL" id="CATNWA010019211">
    <property type="protein sequence ID" value="CAI9611968.1"/>
    <property type="molecule type" value="Genomic_DNA"/>
</dbReference>
<dbReference type="PANTHER" id="PTHR45690:SF19">
    <property type="entry name" value="NACHT, LRR AND PYD DOMAINS-CONTAINING PROTEIN 3"/>
    <property type="match status" value="1"/>
</dbReference>
<dbReference type="InterPro" id="IPR050637">
    <property type="entry name" value="NLRP_innate_immun_reg"/>
</dbReference>
<dbReference type="SUPFAM" id="SSF52047">
    <property type="entry name" value="RNI-like"/>
    <property type="match status" value="1"/>
</dbReference>
<evidence type="ECO:0000256" key="3">
    <source>
        <dbReference type="ARBA" id="ARBA00022737"/>
    </source>
</evidence>
<keyword evidence="3" id="KW-0677">Repeat</keyword>
<dbReference type="Proteomes" id="UP001162483">
    <property type="component" value="Unassembled WGS sequence"/>
</dbReference>
<evidence type="ECO:0000256" key="1">
    <source>
        <dbReference type="ARBA" id="ARBA00004496"/>
    </source>
</evidence>
<comment type="caution">
    <text evidence="4">The sequence shown here is derived from an EMBL/GenBank/DDBJ whole genome shotgun (WGS) entry which is preliminary data.</text>
</comment>
<dbReference type="Gene3D" id="3.80.10.10">
    <property type="entry name" value="Ribonuclease Inhibitor"/>
    <property type="match status" value="1"/>
</dbReference>
<comment type="subcellular location">
    <subcellularLocation>
        <location evidence="1">Cytoplasm</location>
    </subcellularLocation>
</comment>
<organism evidence="4 5">
    <name type="scientific">Staurois parvus</name>
    <dbReference type="NCBI Taxonomy" id="386267"/>
    <lineage>
        <taxon>Eukaryota</taxon>
        <taxon>Metazoa</taxon>
        <taxon>Chordata</taxon>
        <taxon>Craniata</taxon>
        <taxon>Vertebrata</taxon>
        <taxon>Euteleostomi</taxon>
        <taxon>Amphibia</taxon>
        <taxon>Batrachia</taxon>
        <taxon>Anura</taxon>
        <taxon>Neobatrachia</taxon>
        <taxon>Ranoidea</taxon>
        <taxon>Ranidae</taxon>
        <taxon>Staurois</taxon>
    </lineage>
</organism>
<protein>
    <recommendedName>
        <fullName evidence="6">NACHT, LRR and PYD domains-containing protein 12</fullName>
    </recommendedName>
</protein>
<evidence type="ECO:0000313" key="5">
    <source>
        <dbReference type="Proteomes" id="UP001162483"/>
    </source>
</evidence>
<dbReference type="SMART" id="SM00368">
    <property type="entry name" value="LRR_RI"/>
    <property type="match status" value="1"/>
</dbReference>
<feature type="non-terminal residue" evidence="4">
    <location>
        <position position="1"/>
    </location>
</feature>
<dbReference type="InterPro" id="IPR032675">
    <property type="entry name" value="LRR_dom_sf"/>
</dbReference>
<evidence type="ECO:0000313" key="4">
    <source>
        <dbReference type="EMBL" id="CAI9611968.1"/>
    </source>
</evidence>
<evidence type="ECO:0000256" key="2">
    <source>
        <dbReference type="ARBA" id="ARBA00022490"/>
    </source>
</evidence>
<reference evidence="4" key="1">
    <citation type="submission" date="2023-05" db="EMBL/GenBank/DDBJ databases">
        <authorList>
            <person name="Stuckert A."/>
        </authorList>
    </citation>
    <scope>NUCLEOTIDE SEQUENCE</scope>
</reference>
<keyword evidence="5" id="KW-1185">Reference proteome</keyword>
<sequence length="89" mass="10003">TSLCCEDLHSVLITNRSLRKLDLSENPLQDSGIKRLCEGLQDPGCTLQDLRIVSLFWNIIVLSESLLGCFYKSDSDQIGDKTVCHSTRF</sequence>
<name>A0ABN9GR97_9NEOB</name>
<accession>A0ABN9GR97</accession>
<dbReference type="PANTHER" id="PTHR45690">
    <property type="entry name" value="NACHT, LRR AND PYD DOMAINS-CONTAINING PROTEIN 12"/>
    <property type="match status" value="1"/>
</dbReference>
<proteinExistence type="predicted"/>
<dbReference type="InterPro" id="IPR001611">
    <property type="entry name" value="Leu-rich_rpt"/>
</dbReference>
<gene>
    <name evidence="4" type="ORF">SPARVUS_LOCUS14627322</name>
</gene>